<dbReference type="EMBL" id="JBEFLD010000004">
    <property type="protein sequence ID" value="MEQ6290525.1"/>
    <property type="molecule type" value="Genomic_DNA"/>
</dbReference>
<feature type="region of interest" description="Disordered" evidence="1">
    <location>
        <begin position="22"/>
        <end position="50"/>
    </location>
</feature>
<evidence type="ECO:0000256" key="1">
    <source>
        <dbReference type="SAM" id="MobiDB-lite"/>
    </source>
</evidence>
<sequence length="496" mass="54851">MSGFPTLRGRGFLMPTRLKNSYEGAGQGRRANNWQPGSNGPVSTTGSGLQTLRNRSRHAARNDPYAFKALDTQVSNHIGTGIAPKSQHPDADIRQMLQEVWDDWCEESDADGVLDFYGQQALAAQGLFESGECFVRLRPRRLEDGLAVPLQIQLLEPEFVPHDKTGTAPNGNRIRQGIEFDAIGKRVAYWMYKSHPGERAGEGTYNSLVRVPAEQVLHVYEPTRPGQLRGVPMLATVLLRLKTLDEFDDAVLFRQEVANLFAGFIRKPSADAAFPGEPGQQVDSDFAPLVGLEPGTMQELAPGEEVEFSDPPDAGNNYQDFMRQQLAAIAAGMGLPYELLTGDLRNISDRVIRVILNEFRRRVEQRQHAIFVQQLCKPVWRAVLNVAVLSGAISLPGYAANPRPYQRARWVPQGWAYIHPVQDVQADRLAVRSGFTSRSEVALKRGADAETIDTENAADNARADGLGLAYDSDPRQRDDQGEIIVDDGADANKERP</sequence>
<organism evidence="2 3">
    <name type="scientific">Vogesella oryzagri</name>
    <dbReference type="NCBI Taxonomy" id="3160864"/>
    <lineage>
        <taxon>Bacteria</taxon>
        <taxon>Pseudomonadati</taxon>
        <taxon>Pseudomonadota</taxon>
        <taxon>Betaproteobacteria</taxon>
        <taxon>Neisseriales</taxon>
        <taxon>Chromobacteriaceae</taxon>
        <taxon>Vogesella</taxon>
    </lineage>
</organism>
<evidence type="ECO:0000313" key="2">
    <source>
        <dbReference type="EMBL" id="MEQ6290525.1"/>
    </source>
</evidence>
<gene>
    <name evidence="2" type="ORF">ABNW52_07850</name>
</gene>
<reference evidence="2" key="1">
    <citation type="submission" date="2024-06" db="EMBL/GenBank/DDBJ databases">
        <title>Genome sequence of Vogesella sp. MAHUQ-64.</title>
        <authorList>
            <person name="Huq M.A."/>
        </authorList>
    </citation>
    <scope>NUCLEOTIDE SEQUENCE</scope>
    <source>
        <strain evidence="2">MAHUQ-64</strain>
    </source>
</reference>
<name>A0ABV1M4M7_9NEIS</name>
<feature type="region of interest" description="Disordered" evidence="1">
    <location>
        <begin position="463"/>
        <end position="496"/>
    </location>
</feature>
<dbReference type="RefSeq" id="WP_349586098.1">
    <property type="nucleotide sequence ID" value="NZ_JBEFLD010000004.1"/>
</dbReference>
<accession>A0ABV1M4M7</accession>
<keyword evidence="3" id="KW-1185">Reference proteome</keyword>
<dbReference type="Proteomes" id="UP001433638">
    <property type="component" value="Unassembled WGS sequence"/>
</dbReference>
<dbReference type="InterPro" id="IPR006429">
    <property type="entry name" value="Phage_lambda_portal"/>
</dbReference>
<comment type="caution">
    <text evidence="2">The sequence shown here is derived from an EMBL/GenBank/DDBJ whole genome shotgun (WGS) entry which is preliminary data.</text>
</comment>
<dbReference type="Pfam" id="PF05136">
    <property type="entry name" value="Phage_portal_2"/>
    <property type="match status" value="1"/>
</dbReference>
<protein>
    <submittedName>
        <fullName evidence="2">Phage portal protein</fullName>
    </submittedName>
</protein>
<proteinExistence type="predicted"/>
<evidence type="ECO:0000313" key="3">
    <source>
        <dbReference type="Proteomes" id="UP001433638"/>
    </source>
</evidence>
<dbReference type="NCBIfam" id="TIGR01539">
    <property type="entry name" value="portal_lambda"/>
    <property type="match status" value="1"/>
</dbReference>
<feature type="compositionally biased region" description="Polar residues" evidence="1">
    <location>
        <begin position="30"/>
        <end position="50"/>
    </location>
</feature>